<evidence type="ECO:0000256" key="1">
    <source>
        <dbReference type="ARBA" id="ARBA00004651"/>
    </source>
</evidence>
<comment type="subcellular location">
    <subcellularLocation>
        <location evidence="1">Cell membrane</location>
        <topology evidence="1">Multi-pass membrane protein</topology>
    </subcellularLocation>
</comment>
<feature type="transmembrane region" description="Helical" evidence="6">
    <location>
        <begin position="272"/>
        <end position="294"/>
    </location>
</feature>
<feature type="transmembrane region" description="Helical" evidence="6">
    <location>
        <begin position="641"/>
        <end position="660"/>
    </location>
</feature>
<evidence type="ECO:0000313" key="8">
    <source>
        <dbReference type="EMBL" id="BDS07782.1"/>
    </source>
</evidence>
<keyword evidence="5 6" id="KW-0472">Membrane</keyword>
<name>A0AAT9FP81_9BACT</name>
<protein>
    <recommendedName>
        <fullName evidence="7">Membrane transport protein MMPL domain-containing protein</fullName>
    </recommendedName>
</protein>
<evidence type="ECO:0000259" key="7">
    <source>
        <dbReference type="Pfam" id="PF03176"/>
    </source>
</evidence>
<dbReference type="SUPFAM" id="SSF82866">
    <property type="entry name" value="Multidrug efflux transporter AcrB transmembrane domain"/>
    <property type="match status" value="2"/>
</dbReference>
<feature type="domain" description="Membrane transport protein MMPL" evidence="7">
    <location>
        <begin position="608"/>
        <end position="782"/>
    </location>
</feature>
<keyword evidence="2" id="KW-1003">Cell membrane</keyword>
<evidence type="ECO:0000256" key="4">
    <source>
        <dbReference type="ARBA" id="ARBA00022989"/>
    </source>
</evidence>
<evidence type="ECO:0000256" key="3">
    <source>
        <dbReference type="ARBA" id="ARBA00022692"/>
    </source>
</evidence>
<feature type="transmembrane region" description="Helical" evidence="6">
    <location>
        <begin position="667"/>
        <end position="687"/>
    </location>
</feature>
<dbReference type="GO" id="GO:0005886">
    <property type="term" value="C:plasma membrane"/>
    <property type="evidence" value="ECO:0007669"/>
    <property type="project" value="UniProtKB-SubCell"/>
</dbReference>
<organism evidence="8">
    <name type="scientific">Oceaniferula spumae</name>
    <dbReference type="NCBI Taxonomy" id="2979115"/>
    <lineage>
        <taxon>Bacteria</taxon>
        <taxon>Pseudomonadati</taxon>
        <taxon>Verrucomicrobiota</taxon>
        <taxon>Verrucomicrobiia</taxon>
        <taxon>Verrucomicrobiales</taxon>
        <taxon>Verrucomicrobiaceae</taxon>
        <taxon>Oceaniferula</taxon>
    </lineage>
</organism>
<dbReference type="Pfam" id="PF03176">
    <property type="entry name" value="MMPL"/>
    <property type="match status" value="2"/>
</dbReference>
<dbReference type="KEGG" id="osu:NT6N_28220"/>
<feature type="transmembrane region" description="Helical" evidence="6">
    <location>
        <begin position="372"/>
        <end position="395"/>
    </location>
</feature>
<feature type="transmembrane region" description="Helical" evidence="6">
    <location>
        <begin position="727"/>
        <end position="753"/>
    </location>
</feature>
<reference evidence="8" key="1">
    <citation type="submission" date="2024-07" db="EMBL/GenBank/DDBJ databases">
        <title>Complete genome sequence of Verrucomicrobiaceae bacterium NT6N.</title>
        <authorList>
            <person name="Huang C."/>
            <person name="Takami H."/>
            <person name="Hamasaki K."/>
        </authorList>
    </citation>
    <scope>NUCLEOTIDE SEQUENCE</scope>
    <source>
        <strain evidence="8">NT6N</strain>
    </source>
</reference>
<feature type="transmembrane region" description="Helical" evidence="6">
    <location>
        <begin position="342"/>
        <end position="366"/>
    </location>
</feature>
<feature type="transmembrane region" description="Helical" evidence="6">
    <location>
        <begin position="759"/>
        <end position="783"/>
    </location>
</feature>
<feature type="transmembrane region" description="Helical" evidence="6">
    <location>
        <begin position="300"/>
        <end position="321"/>
    </location>
</feature>
<evidence type="ECO:0000256" key="5">
    <source>
        <dbReference type="ARBA" id="ARBA00023136"/>
    </source>
</evidence>
<dbReference type="AlphaFoldDB" id="A0AAT9FP81"/>
<sequence>MLKKFRSPIFLILLVLFSIAGLTRLKFETGILEVLPKNLPAIQALKDFQDHFSEDREVIVMLHSDEEEIAEEDAESLALYLRERWPDTEVTYKSAFEENPELFAETVARIWSYAPPEEIEKITTRLGDEKNLQKHLSEVKSNLQNSFDQQQATIDSYDPLGFLRHPALQHLLDSDASFESDDGTSRLLMIRRNHETAIGYADDSLWVAEIRSMIDQWKKDEEYEYSFKMTGGPVYNAEIGSSMENDMSGTITITSLCIGLLFLLVQRNFIQLLMISVLLGLTFVITLGIGGWVFGTLNLVSVGFAAILLGLVIDYAVVIIRESPHAVTHGDRAADSRSIRKLVGPSILWASASTAVVFGVLTLSTFTGVQQLGALIAIGLVSGAVVMLMLTPVMLARFPVKTANQLVHPVFLPPRLAPWLPATAVITAVVLFAIYGAPQVNLDLKIVEPSNSEAVSAFNTLQEEFSAWSEQNAVLVATAPTLSELSQKTRKAEPVLNSLKKEKVINTYYWPIGLLPDEAQFLENKNPLLELAKDSKAIIETAGQEGFSEKGLALDKQILEALAKPNSAENLAQQSADDPLVGAFFSRDSDGKSLFTGRIMLAEKPSTEALSKLDPLAKADVVVTGYTMMQAILLPRVKRDFYVIFIPAAALLLAALLIVFRNWRDALISITVLLTALMLINVVVVVTGQSWNFLSGMAIPLIVGAGIDYSIHLIFTLRRQGGDYASVWNSVGKAICFCGFSTAIGFGSLLFASNEALRSMGLLCSIGILLTMSLSLLVIPGLWKWCHSGRLASH</sequence>
<proteinExistence type="predicted"/>
<dbReference type="EMBL" id="AP026866">
    <property type="protein sequence ID" value="BDS07782.1"/>
    <property type="molecule type" value="Genomic_DNA"/>
</dbReference>
<keyword evidence="3 6" id="KW-0812">Transmembrane</keyword>
<keyword evidence="4 6" id="KW-1133">Transmembrane helix</keyword>
<feature type="domain" description="Membrane transport protein MMPL" evidence="7">
    <location>
        <begin position="149"/>
        <end position="396"/>
    </location>
</feature>
<dbReference type="PANTHER" id="PTHR33406">
    <property type="entry name" value="MEMBRANE PROTEIN MJ1562-RELATED"/>
    <property type="match status" value="1"/>
</dbReference>
<feature type="transmembrane region" description="Helical" evidence="6">
    <location>
        <begin position="247"/>
        <end position="265"/>
    </location>
</feature>
<dbReference type="InterPro" id="IPR050545">
    <property type="entry name" value="Mycobact_MmpL"/>
</dbReference>
<feature type="transmembrane region" description="Helical" evidence="6">
    <location>
        <begin position="693"/>
        <end position="715"/>
    </location>
</feature>
<feature type="transmembrane region" description="Helical" evidence="6">
    <location>
        <begin position="416"/>
        <end position="437"/>
    </location>
</feature>
<dbReference type="PANTHER" id="PTHR33406:SF13">
    <property type="entry name" value="MEMBRANE PROTEIN YDFJ"/>
    <property type="match status" value="1"/>
</dbReference>
<gene>
    <name evidence="8" type="ORF">NT6N_28220</name>
</gene>
<dbReference type="Gene3D" id="1.20.1640.10">
    <property type="entry name" value="Multidrug efflux transporter AcrB transmembrane domain"/>
    <property type="match status" value="2"/>
</dbReference>
<evidence type="ECO:0000256" key="2">
    <source>
        <dbReference type="ARBA" id="ARBA00022475"/>
    </source>
</evidence>
<evidence type="ECO:0000256" key="6">
    <source>
        <dbReference type="SAM" id="Phobius"/>
    </source>
</evidence>
<dbReference type="InterPro" id="IPR004869">
    <property type="entry name" value="MMPL_dom"/>
</dbReference>
<accession>A0AAT9FP81</accession>